<evidence type="ECO:0000259" key="2">
    <source>
        <dbReference type="Pfam" id="PF13676"/>
    </source>
</evidence>
<feature type="compositionally biased region" description="Basic residues" evidence="1">
    <location>
        <begin position="579"/>
        <end position="592"/>
    </location>
</feature>
<dbReference type="PANTHER" id="PTHR46270">
    <property type="entry name" value="ARMADILLO-TYPE FOLD-RELATED"/>
    <property type="match status" value="1"/>
</dbReference>
<sequence length="905" mass="105341">MPERKYKRDSKKELSEDNLSNSHEFQETVVASNNSVLLNSTKNNEIRFGGQPIYATVSDAQLFLVYRSVGNVTTEQDEDYIKDPPETEDKTHDSFESVSEEATDKLQASLTIPITATTTNYNQPQKRHIMISYNQSSRETCQKIYDRLVERNYKVWMDLTNMVDDILVSMAQAVENSYIILICINQQYYTSDYCRLEAEYAAENRIKFIPCLMEKSFRAESWLGIIKGSNVHVDFSSVENFDHSFEELVRQITYVEKKLSLQPRRTPTSCSFMNPIQLTTMNTLDTAISTGINDTSCRRFDDIIRKYKRSLKKERCELYQLKPNELASLIIKLRQELFADPHILSDSERSDGEVGKQHNDNQYLKQTLSPTPYQNELLLSLVNRITKLETMQQNNSHYFDMYGCFKVTLGGEIRPLVIHFANGKTATVKRLQEAIWIPPALYERIKFELTIPPSARQFLQTHSVAYPAILLPGYPMPAPIPVASDNGPFFIPNQQQQQTISPIVLAPQQRAPATVNSYEVNNLIMSSQQKPQSLMTSDELNRKVDQQIQQHWLLLGERKPSASLISPRSTSLTTIPPSHSHHPHHLHHHHQHSYSANSSPNPSEIRKKTVCFNDTTPNRQYSVDDLDITRQSIPLKSCLKSSIKDEKQTSYDIIHNVQTQTIPTNQKIRPTSAVTSNDAYRSSSIPGSVEHWHTRQLKSAPIPSTSNVQSPTMHEPRRQNLSHLYEKAQQEVKQELQQQQIQREQYKRQQANEQSQRIQNRQQQEIDKSERIINTKRQYRNQVLHQNYQRTQAVENQDHERLRFKQNQYAQRSSDRIQTRRLNEQKTAELAQRRQYDDVQRNRNHHDDVLSQEFDRLYKDVITRKFREEADHRAQVLRDREEKRSDLVHDIEKRRTAWSNSSIFS</sequence>
<dbReference type="Proteomes" id="UP000663882">
    <property type="component" value="Unassembled WGS sequence"/>
</dbReference>
<feature type="compositionally biased region" description="Basic and acidic residues" evidence="1">
    <location>
        <begin position="1"/>
        <end position="15"/>
    </location>
</feature>
<dbReference type="EMBL" id="CAJNOO010000653">
    <property type="protein sequence ID" value="CAF1002144.1"/>
    <property type="molecule type" value="Genomic_DNA"/>
</dbReference>
<comment type="caution">
    <text evidence="3">The sequence shown here is derived from an EMBL/GenBank/DDBJ whole genome shotgun (WGS) entry which is preliminary data.</text>
</comment>
<feature type="region of interest" description="Disordered" evidence="1">
    <location>
        <begin position="76"/>
        <end position="95"/>
    </location>
</feature>
<feature type="compositionally biased region" description="Polar residues" evidence="1">
    <location>
        <begin position="563"/>
        <end position="577"/>
    </location>
</feature>
<dbReference type="InterPro" id="IPR035897">
    <property type="entry name" value="Toll_tir_struct_dom_sf"/>
</dbReference>
<feature type="compositionally biased region" description="Low complexity" evidence="1">
    <location>
        <begin position="743"/>
        <end position="763"/>
    </location>
</feature>
<feature type="domain" description="TIR" evidence="2">
    <location>
        <begin position="129"/>
        <end position="249"/>
    </location>
</feature>
<feature type="region of interest" description="Disordered" evidence="1">
    <location>
        <begin position="563"/>
        <end position="606"/>
    </location>
</feature>
<dbReference type="Gene3D" id="3.40.50.10140">
    <property type="entry name" value="Toll/interleukin-1 receptor homology (TIR) domain"/>
    <property type="match status" value="1"/>
</dbReference>
<dbReference type="OrthoDB" id="10008613at2759"/>
<dbReference type="GO" id="GO:0007165">
    <property type="term" value="P:signal transduction"/>
    <property type="evidence" value="ECO:0007669"/>
    <property type="project" value="InterPro"/>
</dbReference>
<proteinExistence type="predicted"/>
<evidence type="ECO:0000313" key="4">
    <source>
        <dbReference type="Proteomes" id="UP000663882"/>
    </source>
</evidence>
<dbReference type="AlphaFoldDB" id="A0A814GVZ9"/>
<gene>
    <name evidence="3" type="ORF">RFH988_LOCUS14231</name>
</gene>
<dbReference type="InterPro" id="IPR000157">
    <property type="entry name" value="TIR_dom"/>
</dbReference>
<reference evidence="3" key="1">
    <citation type="submission" date="2021-02" db="EMBL/GenBank/DDBJ databases">
        <authorList>
            <person name="Nowell W R."/>
        </authorList>
    </citation>
    <scope>NUCLEOTIDE SEQUENCE</scope>
</reference>
<dbReference type="Pfam" id="PF13676">
    <property type="entry name" value="TIR_2"/>
    <property type="match status" value="1"/>
</dbReference>
<accession>A0A814GVZ9</accession>
<organism evidence="3 4">
    <name type="scientific">Rotaria sordida</name>
    <dbReference type="NCBI Taxonomy" id="392033"/>
    <lineage>
        <taxon>Eukaryota</taxon>
        <taxon>Metazoa</taxon>
        <taxon>Spiralia</taxon>
        <taxon>Gnathifera</taxon>
        <taxon>Rotifera</taxon>
        <taxon>Eurotatoria</taxon>
        <taxon>Bdelloidea</taxon>
        <taxon>Philodinida</taxon>
        <taxon>Philodinidae</taxon>
        <taxon>Rotaria</taxon>
    </lineage>
</organism>
<feature type="region of interest" description="Disordered" evidence="1">
    <location>
        <begin position="743"/>
        <end position="770"/>
    </location>
</feature>
<feature type="region of interest" description="Disordered" evidence="1">
    <location>
        <begin position="697"/>
        <end position="717"/>
    </location>
</feature>
<protein>
    <recommendedName>
        <fullName evidence="2">TIR domain-containing protein</fullName>
    </recommendedName>
</protein>
<evidence type="ECO:0000256" key="1">
    <source>
        <dbReference type="SAM" id="MobiDB-lite"/>
    </source>
</evidence>
<name>A0A814GVZ9_9BILA</name>
<feature type="compositionally biased region" description="Polar residues" evidence="1">
    <location>
        <begin position="702"/>
        <end position="712"/>
    </location>
</feature>
<dbReference type="PANTHER" id="PTHR46270:SF2">
    <property type="entry name" value="TIR DOMAIN-CONTAINING PROTEIN"/>
    <property type="match status" value="1"/>
</dbReference>
<evidence type="ECO:0000313" key="3">
    <source>
        <dbReference type="EMBL" id="CAF1002144.1"/>
    </source>
</evidence>
<feature type="compositionally biased region" description="Basic and acidic residues" evidence="1">
    <location>
        <begin position="79"/>
        <end position="95"/>
    </location>
</feature>
<dbReference type="SUPFAM" id="SSF52200">
    <property type="entry name" value="Toll/Interleukin receptor TIR domain"/>
    <property type="match status" value="1"/>
</dbReference>
<feature type="region of interest" description="Disordered" evidence="1">
    <location>
        <begin position="1"/>
        <end position="21"/>
    </location>
</feature>